<dbReference type="PANTHER" id="PTHR12250:SF0">
    <property type="entry name" value="GPI ETHANOLAMINE PHOSPHATE TRANSFERASE 1"/>
    <property type="match status" value="1"/>
</dbReference>
<dbReference type="SUPFAM" id="SSF53649">
    <property type="entry name" value="Alkaline phosphatase-like"/>
    <property type="match status" value="1"/>
</dbReference>
<dbReference type="Proteomes" id="UP000036403">
    <property type="component" value="Unassembled WGS sequence"/>
</dbReference>
<dbReference type="InterPro" id="IPR017850">
    <property type="entry name" value="Alkaline_phosphatase_core_sf"/>
</dbReference>
<dbReference type="AlphaFoldDB" id="A0A0J7L2Z3"/>
<feature type="transmembrane region" description="Helical" evidence="1">
    <location>
        <begin position="522"/>
        <end position="544"/>
    </location>
</feature>
<accession>A0A0J7L2Z3</accession>
<keyword evidence="1" id="KW-0337">GPI-anchor biosynthesis</keyword>
<evidence type="ECO:0000313" key="3">
    <source>
        <dbReference type="Proteomes" id="UP000036403"/>
    </source>
</evidence>
<protein>
    <recommendedName>
        <fullName evidence="1">GPI ethanolamine phosphate transferase 1</fullName>
        <ecNumber evidence="1">2.-.-.-</ecNumber>
    </recommendedName>
</protein>
<dbReference type="Pfam" id="PF07047">
    <property type="entry name" value="OPA3"/>
    <property type="match status" value="1"/>
</dbReference>
<proteinExistence type="inferred from homology"/>
<dbReference type="InterPro" id="IPR007070">
    <property type="entry name" value="GPI_EtnP_transferase_1"/>
</dbReference>
<keyword evidence="1" id="KW-0812">Transmembrane</keyword>
<comment type="caution">
    <text evidence="1">Lacks conserved residue(s) required for the propagation of feature annotation.</text>
</comment>
<dbReference type="GO" id="GO:0051377">
    <property type="term" value="F:mannose-ethanolamine phosphotransferase activity"/>
    <property type="evidence" value="ECO:0007669"/>
    <property type="project" value="UniProtKB-UniRule"/>
</dbReference>
<comment type="similarity">
    <text evidence="1">Belongs to the PIGG/PIGN/PIGO family. PIGN subfamily.</text>
</comment>
<dbReference type="Gene3D" id="3.40.720.10">
    <property type="entry name" value="Alkaline Phosphatase, subunit A"/>
    <property type="match status" value="1"/>
</dbReference>
<comment type="subcellular location">
    <subcellularLocation>
        <location evidence="1">Endoplasmic reticulum membrane</location>
        <topology evidence="1">Multi-pass membrane protein</topology>
    </subcellularLocation>
</comment>
<dbReference type="Pfam" id="PF01663">
    <property type="entry name" value="Phosphodiest"/>
    <property type="match status" value="1"/>
</dbReference>
<keyword evidence="1" id="KW-1133">Transmembrane helix</keyword>
<evidence type="ECO:0000256" key="1">
    <source>
        <dbReference type="RuleBase" id="RU367138"/>
    </source>
</evidence>
<name>A0A0J7L2Z3_LASNI</name>
<gene>
    <name evidence="2" type="ORF">RF55_2898</name>
</gene>
<dbReference type="InterPro" id="IPR037671">
    <property type="entry name" value="PIGN_N"/>
</dbReference>
<dbReference type="EC" id="2.-.-.-" evidence="1"/>
<sequence>MPVGVFPALKLGVLFVKQISKPLAKFLVNQAKSHPIFRTYFIIPPAQFYHWAEVKAKMYVMNLGKPTKVAKLNETMAIELGASLMGELIIFSVAGGCVILEYNRQVAKEAKKEEELPVVPAPSGSPAKRVLLFVADGLRFQTFIDKPPPYLRDVMKNKGVWGISHTRVPTESRPGHVAIAAGLYEDPSAIFKGWQENPVDFDSVFNQSHATWAWGSPDIIPMFTKGSKQNVHGSSYPSAWQDFDSNLNNQTMRLDSWVFNAYLEWLQSSVAETLRNQNGIILFFHLLGCDTLGHAKKPHSRQYVENMNYVDLRIEETVNMTENFFGKGTTAYIFTADHGMTDWGSHGSGLSSETETPLVVWGAGVKSSAFRQDIEQASIAPLIASLIGIPVPVNNEGVLPWQYFDANYQEYVGHFLLSNVKQLAHQVTGNRAITGETSIDWRETQLNNRIRKIEGHIDKGSIIDGIREGEETISFGKEALSYFRQYQRIRFLIYLSIMWLGWIVVLFLKITGTKRKRQNLRISLLQFVNIGFACLLIIMLIGYAG</sequence>
<dbReference type="PaxDb" id="67767-A0A0J7L2Z3"/>
<comment type="pathway">
    <text evidence="1">Glycolipid biosynthesis; glycosylphosphatidylinositol-anchor biosynthesis.</text>
</comment>
<keyword evidence="1" id="KW-0256">Endoplasmic reticulum</keyword>
<dbReference type="InterPro" id="IPR010754">
    <property type="entry name" value="OPA3-like"/>
</dbReference>
<dbReference type="InterPro" id="IPR002591">
    <property type="entry name" value="Phosphodiest/P_Trfase"/>
</dbReference>
<keyword evidence="3" id="KW-1185">Reference proteome</keyword>
<organism evidence="2 3">
    <name type="scientific">Lasius niger</name>
    <name type="common">Black garden ant</name>
    <dbReference type="NCBI Taxonomy" id="67767"/>
    <lineage>
        <taxon>Eukaryota</taxon>
        <taxon>Metazoa</taxon>
        <taxon>Ecdysozoa</taxon>
        <taxon>Arthropoda</taxon>
        <taxon>Hexapoda</taxon>
        <taxon>Insecta</taxon>
        <taxon>Pterygota</taxon>
        <taxon>Neoptera</taxon>
        <taxon>Endopterygota</taxon>
        <taxon>Hymenoptera</taxon>
        <taxon>Apocrita</taxon>
        <taxon>Aculeata</taxon>
        <taxon>Formicoidea</taxon>
        <taxon>Formicidae</taxon>
        <taxon>Formicinae</taxon>
        <taxon>Lasius</taxon>
        <taxon>Lasius</taxon>
    </lineage>
</organism>
<dbReference type="GO" id="GO:0005789">
    <property type="term" value="C:endoplasmic reticulum membrane"/>
    <property type="evidence" value="ECO:0007669"/>
    <property type="project" value="UniProtKB-SubCell"/>
</dbReference>
<dbReference type="UniPathway" id="UPA00196"/>
<dbReference type="GO" id="GO:0006506">
    <property type="term" value="P:GPI anchor biosynthetic process"/>
    <property type="evidence" value="ECO:0007669"/>
    <property type="project" value="UniProtKB-UniPathway"/>
</dbReference>
<dbReference type="CDD" id="cd16020">
    <property type="entry name" value="GPI_EPT_1"/>
    <property type="match status" value="1"/>
</dbReference>
<evidence type="ECO:0000313" key="2">
    <source>
        <dbReference type="EMBL" id="KMQ96799.1"/>
    </source>
</evidence>
<reference evidence="2 3" key="1">
    <citation type="submission" date="2015-04" db="EMBL/GenBank/DDBJ databases">
        <title>Lasius niger genome sequencing.</title>
        <authorList>
            <person name="Konorov E.A."/>
            <person name="Nikitin M.A."/>
            <person name="Kirill M.V."/>
            <person name="Chang P."/>
        </authorList>
    </citation>
    <scope>NUCLEOTIDE SEQUENCE [LARGE SCALE GENOMIC DNA]</scope>
    <source>
        <tissue evidence="2">Whole</tissue>
    </source>
</reference>
<dbReference type="OrthoDB" id="2748310at2759"/>
<keyword evidence="1" id="KW-0472">Membrane</keyword>
<dbReference type="STRING" id="67767.A0A0J7L2Z3"/>
<dbReference type="EMBL" id="LBMM01001164">
    <property type="protein sequence ID" value="KMQ96799.1"/>
    <property type="molecule type" value="Genomic_DNA"/>
</dbReference>
<comment type="function">
    <text evidence="1">Ethanolamine phosphate transferase involved in glycosylphosphatidylinositol-anchor biosynthesis. Transfers ethanolamine phosphate to the first alpha-1,4-linked mannose of the glycosylphosphatidylinositol precursor of GPI-anchor.</text>
</comment>
<comment type="caution">
    <text evidence="2">The sequence shown here is derived from an EMBL/GenBank/DDBJ whole genome shotgun (WGS) entry which is preliminary data.</text>
</comment>
<dbReference type="PANTHER" id="PTHR12250">
    <property type="entry name" value="PHOSPHATIDYLINOSITOL GLYCAN, CLASS N"/>
    <property type="match status" value="1"/>
</dbReference>
<feature type="transmembrane region" description="Helical" evidence="1">
    <location>
        <begin position="491"/>
        <end position="510"/>
    </location>
</feature>
<keyword evidence="1 2" id="KW-0808">Transferase</keyword>